<feature type="transmembrane region" description="Helical" evidence="1">
    <location>
        <begin position="12"/>
        <end position="30"/>
    </location>
</feature>
<dbReference type="EMBL" id="CP003811">
    <property type="protein sequence ID" value="AIQ91349.1"/>
    <property type="molecule type" value="Genomic_DNA"/>
</dbReference>
<keyword evidence="1" id="KW-1133">Transmembrane helix</keyword>
<dbReference type="KEGG" id="mor:MOC_3594"/>
<keyword evidence="3" id="KW-1185">Reference proteome</keyword>
<name>A0A089Q9U6_9HYPH</name>
<gene>
    <name evidence="2" type="ORF">MOC_3594</name>
</gene>
<keyword evidence="1" id="KW-0472">Membrane</keyword>
<protein>
    <submittedName>
        <fullName evidence="2">Protein of unassigned function</fullName>
    </submittedName>
</protein>
<evidence type="ECO:0000313" key="2">
    <source>
        <dbReference type="EMBL" id="AIQ91349.1"/>
    </source>
</evidence>
<dbReference type="HOGENOM" id="CLU_3272690_0_0_5"/>
<evidence type="ECO:0000313" key="3">
    <source>
        <dbReference type="Proteomes" id="UP000029492"/>
    </source>
</evidence>
<organism evidence="2 3">
    <name type="scientific">Methylobacterium oryzae CBMB20</name>
    <dbReference type="NCBI Taxonomy" id="693986"/>
    <lineage>
        <taxon>Bacteria</taxon>
        <taxon>Pseudomonadati</taxon>
        <taxon>Pseudomonadota</taxon>
        <taxon>Alphaproteobacteria</taxon>
        <taxon>Hyphomicrobiales</taxon>
        <taxon>Methylobacteriaceae</taxon>
        <taxon>Methylobacterium</taxon>
    </lineage>
</organism>
<sequence>MSLKKSDTPNIFLTIVVITGTIYQHLARVFPTKNPILKLRY</sequence>
<evidence type="ECO:0000256" key="1">
    <source>
        <dbReference type="SAM" id="Phobius"/>
    </source>
</evidence>
<proteinExistence type="predicted"/>
<dbReference type="AlphaFoldDB" id="A0A089Q9U6"/>
<reference evidence="2 3" key="1">
    <citation type="journal article" date="2014" name="PLoS ONE">
        <title>Genome Information of Methylobacterium oryzae, a Plant-Probiotic Methylotroph in the Phyllosphere.</title>
        <authorList>
            <person name="Kwak M.J."/>
            <person name="Jeong H."/>
            <person name="Madhaiyan M."/>
            <person name="Lee Y."/>
            <person name="Sa T.M."/>
            <person name="Oh T.K."/>
            <person name="Kim J.F."/>
        </authorList>
    </citation>
    <scope>NUCLEOTIDE SEQUENCE [LARGE SCALE GENOMIC DNA]</scope>
    <source>
        <strain evidence="2 3">CBMB20</strain>
    </source>
</reference>
<dbReference type="Proteomes" id="UP000029492">
    <property type="component" value="Chromosome"/>
</dbReference>
<keyword evidence="1" id="KW-0812">Transmembrane</keyword>
<accession>A0A089Q9U6</accession>